<proteinExistence type="inferred from homology"/>
<organism evidence="5 6">
    <name type="scientific">Candidatus Manganitrophus noduliformans</name>
    <dbReference type="NCBI Taxonomy" id="2606439"/>
    <lineage>
        <taxon>Bacteria</taxon>
        <taxon>Pseudomonadati</taxon>
        <taxon>Nitrospirota</taxon>
        <taxon>Nitrospiria</taxon>
        <taxon>Candidatus Troglogloeales</taxon>
        <taxon>Candidatus Manganitrophaceae</taxon>
        <taxon>Candidatus Manganitrophus</taxon>
    </lineage>
</organism>
<dbReference type="GO" id="GO:0009254">
    <property type="term" value="P:peptidoglycan turnover"/>
    <property type="evidence" value="ECO:0007669"/>
    <property type="project" value="TreeGrafter"/>
</dbReference>
<keyword evidence="6" id="KW-1185">Reference proteome</keyword>
<dbReference type="InterPro" id="IPR017853">
    <property type="entry name" value="GH"/>
</dbReference>
<protein>
    <submittedName>
        <fullName evidence="5">Beta-N-acetylhexosaminidase</fullName>
        <ecNumber evidence="5">3.2.1.52</ecNumber>
    </submittedName>
</protein>
<evidence type="ECO:0000256" key="3">
    <source>
        <dbReference type="ARBA" id="ARBA00023295"/>
    </source>
</evidence>
<dbReference type="EMBL" id="VTOW01000001">
    <property type="protein sequence ID" value="NKE69749.1"/>
    <property type="molecule type" value="Genomic_DNA"/>
</dbReference>
<dbReference type="PANTHER" id="PTHR30480:SF16">
    <property type="entry name" value="GLYCOSIDE HYDROLASE FAMILY 3 DOMAIN PROTEIN"/>
    <property type="match status" value="1"/>
</dbReference>
<evidence type="ECO:0000256" key="1">
    <source>
        <dbReference type="ARBA" id="ARBA00005336"/>
    </source>
</evidence>
<evidence type="ECO:0000313" key="5">
    <source>
        <dbReference type="EMBL" id="NKE69749.1"/>
    </source>
</evidence>
<keyword evidence="3 5" id="KW-0326">Glycosidase</keyword>
<dbReference type="SUPFAM" id="SSF51445">
    <property type="entry name" value="(Trans)glycosidases"/>
    <property type="match status" value="1"/>
</dbReference>
<dbReference type="Gene3D" id="3.20.20.300">
    <property type="entry name" value="Glycoside hydrolase, family 3, N-terminal domain"/>
    <property type="match status" value="1"/>
</dbReference>
<feature type="domain" description="Glycoside hydrolase family 3 N-terminal" evidence="4">
    <location>
        <begin position="4"/>
        <end position="322"/>
    </location>
</feature>
<keyword evidence="2 5" id="KW-0378">Hydrolase</keyword>
<dbReference type="Pfam" id="PF00933">
    <property type="entry name" value="Glyco_hydro_3"/>
    <property type="match status" value="1"/>
</dbReference>
<name>A0A7X6DM97_9BACT</name>
<dbReference type="Proteomes" id="UP000534783">
    <property type="component" value="Unassembled WGS sequence"/>
</dbReference>
<dbReference type="AlphaFoldDB" id="A0A7X6DM97"/>
<comment type="similarity">
    <text evidence="1">Belongs to the glycosyl hydrolase 3 family.</text>
</comment>
<dbReference type="PANTHER" id="PTHR30480">
    <property type="entry name" value="BETA-HEXOSAMINIDASE-RELATED"/>
    <property type="match status" value="1"/>
</dbReference>
<gene>
    <name evidence="5" type="primary">nagZ</name>
    <name evidence="5" type="ORF">MNODULE_03185</name>
</gene>
<evidence type="ECO:0000256" key="2">
    <source>
        <dbReference type="ARBA" id="ARBA00022801"/>
    </source>
</evidence>
<dbReference type="InterPro" id="IPR036962">
    <property type="entry name" value="Glyco_hydro_3_N_sf"/>
</dbReference>
<dbReference type="NCBIfam" id="NF003740">
    <property type="entry name" value="PRK05337.1"/>
    <property type="match status" value="1"/>
</dbReference>
<accession>A0A7X6DM97</accession>
<dbReference type="InterPro" id="IPR050226">
    <property type="entry name" value="NagZ_Beta-hexosaminidase"/>
</dbReference>
<reference evidence="5 6" key="1">
    <citation type="journal article" date="2020" name="Nature">
        <title>Bacterial chemolithoautotrophy via manganese oxidation.</title>
        <authorList>
            <person name="Yu H."/>
            <person name="Leadbetter J.R."/>
        </authorList>
    </citation>
    <scope>NUCLEOTIDE SEQUENCE [LARGE SCALE GENOMIC DNA]</scope>
    <source>
        <strain evidence="5 6">Mn-1</strain>
    </source>
</reference>
<dbReference type="RefSeq" id="WP_168058036.1">
    <property type="nucleotide sequence ID" value="NZ_VTOW01000001.1"/>
</dbReference>
<evidence type="ECO:0000313" key="6">
    <source>
        <dbReference type="Proteomes" id="UP000534783"/>
    </source>
</evidence>
<dbReference type="EC" id="3.2.1.52" evidence="5"/>
<dbReference type="GO" id="GO:0005975">
    <property type="term" value="P:carbohydrate metabolic process"/>
    <property type="evidence" value="ECO:0007669"/>
    <property type="project" value="InterPro"/>
</dbReference>
<evidence type="ECO:0000259" key="4">
    <source>
        <dbReference type="Pfam" id="PF00933"/>
    </source>
</evidence>
<comment type="caution">
    <text evidence="5">The sequence shown here is derived from an EMBL/GenBank/DDBJ whole genome shotgun (WGS) entry which is preliminary data.</text>
</comment>
<dbReference type="GO" id="GO:0004563">
    <property type="term" value="F:beta-N-acetylhexosaminidase activity"/>
    <property type="evidence" value="ECO:0007669"/>
    <property type="project" value="UniProtKB-EC"/>
</dbReference>
<dbReference type="InterPro" id="IPR001764">
    <property type="entry name" value="Glyco_hydro_3_N"/>
</dbReference>
<sequence length="368" mass="40183">MKVTHKIGQLLMVGFDGTAPSAGVEELIRKHHIGGVILFSRNIKDPAQCAKLTESLQKAAPDAPLFISVDQEGGRVSRLAPPFTQFPPARTLGHCDSVDLTYSCAEAMAKELAAVGINMNFAPVLDVDTNPKNPIIGDRAFGASPTLVSKHGLATIAALHDQRVIACGKHFPGHGDTAADSHKTLPRVDHSLHRMADLELKPFIHAVENRLHAVMTAHVLYTKLDEKYPASLSKKIISQLLRKTIQFEGLVVTDDLEMKGITDGFTVPEAAVRAVQAGSDLILVCHSLDQQKAVLEALIHAVEKGTITQERLNQSLSRILSLKERFLLPHQAPQPKKIKQVVGCEAHRSLVEEIEKRSETMPVRGVKR</sequence>